<proteinExistence type="predicted"/>
<dbReference type="AlphaFoldDB" id="A0A379GAD8"/>
<evidence type="ECO:0000313" key="2">
    <source>
        <dbReference type="Proteomes" id="UP000254235"/>
    </source>
</evidence>
<organism evidence="1 2">
    <name type="scientific">Prevotella pallens</name>
    <dbReference type="NCBI Taxonomy" id="60133"/>
    <lineage>
        <taxon>Bacteria</taxon>
        <taxon>Pseudomonadati</taxon>
        <taxon>Bacteroidota</taxon>
        <taxon>Bacteroidia</taxon>
        <taxon>Bacteroidales</taxon>
        <taxon>Prevotellaceae</taxon>
        <taxon>Prevotella</taxon>
    </lineage>
</organism>
<dbReference type="OrthoDB" id="1077311at2"/>
<name>A0A379GAD8_9BACT</name>
<gene>
    <name evidence="1" type="ORF">NCTC13043_02414</name>
</gene>
<sequence length="159" mass="18640">MKHFIFIIIGFFLFLIPCTAQGIGNTSSIGLSYYELHHSNLRKDILDITISYLKKKNIPSSKKMLVMTLTRRSKGTLISIDLLDKDDVRYDNKIFGYTKILDYTFILRGDEKNWIIKRLCKHKIRFTFCKRAPMADGVISWLFFQSGRSVELLSFNENW</sequence>
<protein>
    <submittedName>
        <fullName evidence="1">Uncharacterized protein</fullName>
    </submittedName>
</protein>
<accession>A0A379GAD8</accession>
<reference evidence="1 2" key="1">
    <citation type="submission" date="2018-06" db="EMBL/GenBank/DDBJ databases">
        <authorList>
            <consortium name="Pathogen Informatics"/>
            <person name="Doyle S."/>
        </authorList>
    </citation>
    <scope>NUCLEOTIDE SEQUENCE [LARGE SCALE GENOMIC DNA]</scope>
    <source>
        <strain evidence="1 2">NCTC13043</strain>
    </source>
</reference>
<dbReference type="EMBL" id="UGTP01000004">
    <property type="protein sequence ID" value="SUC37915.1"/>
    <property type="molecule type" value="Genomic_DNA"/>
</dbReference>
<dbReference type="Proteomes" id="UP000254235">
    <property type="component" value="Unassembled WGS sequence"/>
</dbReference>
<dbReference type="GeneID" id="78572024"/>
<evidence type="ECO:0000313" key="1">
    <source>
        <dbReference type="EMBL" id="SUC37915.1"/>
    </source>
</evidence>
<dbReference type="RefSeq" id="WP_115084249.1">
    <property type="nucleotide sequence ID" value="NZ_CAUOZC010000013.1"/>
</dbReference>